<sequence>MDSGLLAQIQKGKSLKKAQTNDRSAPMVAGGPTKSSGPSPGMARPPPAMPGARTATGASSANASAPAPPSGPQLGGLFSQGMPTLRKTKGPAVSTGRGTGSDAATTVAPSAPPVVRPPTFNKPFSGSNTLPRSFKAPPPIPGRGTPPIPSGAPPPPPPPPPATSNNSSIPPPPPPPPVAGNNNSSIPPPPPPPPPVTGVPSVPGVSRNHVSSLVPPTPGRSRSNSSPQRPIPPPPPRSVPSPPTSPANSAVASSRQAPVFPNRFTPQPPSTSHRSPSLAPSPMSSPQLAKQPSLTEANGRFRFRPVSAFPAPRHYQPSSHVYQSGESRGNAFPLNVNTLGR</sequence>
<dbReference type="OrthoDB" id="2430277at2759"/>
<feature type="domain" description="WH2" evidence="2">
    <location>
        <begin position="1"/>
        <end position="18"/>
    </location>
</feature>
<protein>
    <recommendedName>
        <fullName evidence="2">WH2 domain-containing protein</fullName>
    </recommendedName>
</protein>
<feature type="compositionally biased region" description="Polar residues" evidence="1">
    <location>
        <begin position="316"/>
        <end position="327"/>
    </location>
</feature>
<name>A0A163MFJ0_ABSGL</name>
<keyword evidence="4" id="KW-1185">Reference proteome</keyword>
<feature type="compositionally biased region" description="Low complexity" evidence="1">
    <location>
        <begin position="30"/>
        <end position="42"/>
    </location>
</feature>
<dbReference type="Proteomes" id="UP000078561">
    <property type="component" value="Unassembled WGS sequence"/>
</dbReference>
<dbReference type="STRING" id="4829.A0A163MFJ0"/>
<feature type="region of interest" description="Disordered" evidence="1">
    <location>
        <begin position="1"/>
        <end position="341"/>
    </location>
</feature>
<evidence type="ECO:0000313" key="3">
    <source>
        <dbReference type="EMBL" id="SAM04439.1"/>
    </source>
</evidence>
<evidence type="ECO:0000313" key="4">
    <source>
        <dbReference type="Proteomes" id="UP000078561"/>
    </source>
</evidence>
<feature type="compositionally biased region" description="Low complexity" evidence="1">
    <location>
        <begin position="50"/>
        <end position="65"/>
    </location>
</feature>
<dbReference type="InParanoid" id="A0A163MFJ0"/>
<feature type="compositionally biased region" description="Pro residues" evidence="1">
    <location>
        <begin position="186"/>
        <end position="197"/>
    </location>
</feature>
<feature type="compositionally biased region" description="Low complexity" evidence="1">
    <location>
        <begin position="219"/>
        <end position="228"/>
    </location>
</feature>
<dbReference type="EMBL" id="LT554386">
    <property type="protein sequence ID" value="SAM04439.1"/>
    <property type="molecule type" value="Genomic_DNA"/>
</dbReference>
<dbReference type="GO" id="GO:0003779">
    <property type="term" value="F:actin binding"/>
    <property type="evidence" value="ECO:0007669"/>
    <property type="project" value="InterPro"/>
</dbReference>
<feature type="compositionally biased region" description="Pro residues" evidence="1">
    <location>
        <begin position="169"/>
        <end position="178"/>
    </location>
</feature>
<dbReference type="PROSITE" id="PS51082">
    <property type="entry name" value="WH2"/>
    <property type="match status" value="1"/>
</dbReference>
<feature type="compositionally biased region" description="Pro residues" evidence="1">
    <location>
        <begin position="229"/>
        <end position="245"/>
    </location>
</feature>
<dbReference type="OMA" id="IQHSHHT"/>
<dbReference type="InterPro" id="IPR003124">
    <property type="entry name" value="WH2_dom"/>
</dbReference>
<feature type="compositionally biased region" description="Polar residues" evidence="1">
    <location>
        <begin position="122"/>
        <end position="131"/>
    </location>
</feature>
<gene>
    <name evidence="3" type="primary">ABSGL_10303.1 scaffold 11921</name>
</gene>
<evidence type="ECO:0000259" key="2">
    <source>
        <dbReference type="PROSITE" id="PS51082"/>
    </source>
</evidence>
<feature type="compositionally biased region" description="Polar residues" evidence="1">
    <location>
        <begin position="287"/>
        <end position="296"/>
    </location>
</feature>
<reference evidence="3" key="1">
    <citation type="submission" date="2016-04" db="EMBL/GenBank/DDBJ databases">
        <authorList>
            <person name="Evans L.H."/>
            <person name="Alamgir A."/>
            <person name="Owens N."/>
            <person name="Weber N.D."/>
            <person name="Virtaneva K."/>
            <person name="Barbian K."/>
            <person name="Babar A."/>
            <person name="Rosenke K."/>
        </authorList>
    </citation>
    <scope>NUCLEOTIDE SEQUENCE [LARGE SCALE GENOMIC DNA]</scope>
    <source>
        <strain evidence="3">CBS 101.48</strain>
    </source>
</reference>
<accession>A0A163MFJ0</accession>
<dbReference type="AlphaFoldDB" id="A0A163MFJ0"/>
<feature type="compositionally biased region" description="Low complexity" evidence="1">
    <location>
        <begin position="275"/>
        <end position="286"/>
    </location>
</feature>
<feature type="compositionally biased region" description="Polar residues" evidence="1">
    <location>
        <begin position="247"/>
        <end position="256"/>
    </location>
</feature>
<organism evidence="3">
    <name type="scientific">Absidia glauca</name>
    <name type="common">Pin mould</name>
    <dbReference type="NCBI Taxonomy" id="4829"/>
    <lineage>
        <taxon>Eukaryota</taxon>
        <taxon>Fungi</taxon>
        <taxon>Fungi incertae sedis</taxon>
        <taxon>Mucoromycota</taxon>
        <taxon>Mucoromycotina</taxon>
        <taxon>Mucoromycetes</taxon>
        <taxon>Mucorales</taxon>
        <taxon>Cunninghamellaceae</taxon>
        <taxon>Absidia</taxon>
    </lineage>
</organism>
<feature type="compositionally biased region" description="Pro residues" evidence="1">
    <location>
        <begin position="136"/>
        <end position="162"/>
    </location>
</feature>
<proteinExistence type="predicted"/>
<dbReference type="Pfam" id="PF02205">
    <property type="entry name" value="WH2"/>
    <property type="match status" value="1"/>
</dbReference>
<evidence type="ECO:0000256" key="1">
    <source>
        <dbReference type="SAM" id="MobiDB-lite"/>
    </source>
</evidence>